<accession>A0A366ECX0</accession>
<proteinExistence type="predicted"/>
<dbReference type="Pfam" id="PF08963">
    <property type="entry name" value="DUF1878"/>
    <property type="match status" value="1"/>
</dbReference>
<dbReference type="SUPFAM" id="SSF109915">
    <property type="entry name" value="Hypothetical protein YhaI"/>
    <property type="match status" value="1"/>
</dbReference>
<dbReference type="RefSeq" id="WP_113971261.1">
    <property type="nucleotide sequence ID" value="NZ_QNRJ01000026.1"/>
</dbReference>
<name>A0A366ECX0_9BACI</name>
<evidence type="ECO:0000313" key="1">
    <source>
        <dbReference type="EMBL" id="RBP00173.1"/>
    </source>
</evidence>
<dbReference type="EMBL" id="QNRJ01000026">
    <property type="protein sequence ID" value="RBP00173.1"/>
    <property type="molecule type" value="Genomic_DNA"/>
</dbReference>
<evidence type="ECO:0000313" key="2">
    <source>
        <dbReference type="Proteomes" id="UP000252118"/>
    </source>
</evidence>
<dbReference type="OrthoDB" id="2353223at2"/>
<organism evidence="1 2">
    <name type="scientific">Rossellomorea aquimaris</name>
    <dbReference type="NCBI Taxonomy" id="189382"/>
    <lineage>
        <taxon>Bacteria</taxon>
        <taxon>Bacillati</taxon>
        <taxon>Bacillota</taxon>
        <taxon>Bacilli</taxon>
        <taxon>Bacillales</taxon>
        <taxon>Bacillaceae</taxon>
        <taxon>Rossellomorea</taxon>
    </lineage>
</organism>
<gene>
    <name evidence="1" type="ORF">DET59_12645</name>
</gene>
<protein>
    <submittedName>
        <fullName evidence="1">Uncharacterized protein DUF1878</fullName>
    </submittedName>
</protein>
<dbReference type="InterPro" id="IPR035945">
    <property type="entry name" value="YhaI-like_sf"/>
</dbReference>
<dbReference type="Gene3D" id="1.10.3750.10">
    <property type="entry name" value="YhaI-like"/>
    <property type="match status" value="1"/>
</dbReference>
<comment type="caution">
    <text evidence="1">The sequence shown here is derived from an EMBL/GenBank/DDBJ whole genome shotgun (WGS) entry which is preliminary data.</text>
</comment>
<sequence length="109" mass="13056">MNDLLKRIEKLEYYQRLMAEMIPENGFPFHRMIIQKGLSEREVKEFFMVCDRLSKKLQKQKAEGFVYNTPLFKEFEEELHSKLKVHEVVDSCLAQDIYPALMKQLKKSL</sequence>
<dbReference type="AlphaFoldDB" id="A0A366ECX0"/>
<dbReference type="InterPro" id="IPR015058">
    <property type="entry name" value="DUF1878"/>
</dbReference>
<reference evidence="1 2" key="1">
    <citation type="submission" date="2018-06" db="EMBL/GenBank/DDBJ databases">
        <title>Freshwater and sediment microbial communities from various areas in North America, analyzing microbe dynamics in response to fracking.</title>
        <authorList>
            <person name="Lamendella R."/>
        </authorList>
    </citation>
    <scope>NUCLEOTIDE SEQUENCE [LARGE SCALE GENOMIC DNA]</scope>
    <source>
        <strain evidence="1 2">97B</strain>
    </source>
</reference>
<dbReference type="Proteomes" id="UP000252118">
    <property type="component" value="Unassembled WGS sequence"/>
</dbReference>